<dbReference type="SUPFAM" id="SSF50370">
    <property type="entry name" value="Ricin B-like lectins"/>
    <property type="match status" value="1"/>
</dbReference>
<comment type="caution">
    <text evidence="2">The sequence shown here is derived from an EMBL/GenBank/DDBJ whole genome shotgun (WGS) entry which is preliminary data.</text>
</comment>
<proteinExistence type="predicted"/>
<dbReference type="PROSITE" id="PS50231">
    <property type="entry name" value="RICIN_B_LECTIN"/>
    <property type="match status" value="1"/>
</dbReference>
<dbReference type="EMBL" id="JAGKSP010000002">
    <property type="protein sequence ID" value="MBP3962785.1"/>
    <property type="molecule type" value="Genomic_DNA"/>
</dbReference>
<accession>A0ABS5C9W7</accession>
<gene>
    <name evidence="2" type="ORF">I8J30_08710</name>
</gene>
<feature type="domain" description="Ricin B lectin" evidence="1">
    <location>
        <begin position="3"/>
        <end position="52"/>
    </location>
</feature>
<dbReference type="CDD" id="cd00161">
    <property type="entry name" value="beta-trefoil_Ricin-like"/>
    <property type="match status" value="1"/>
</dbReference>
<sequence length="84" mass="8639">MTPNSDGTVKILNPNSGKVLDVNGGGQADGAKVQIWSDWGTVGQKWQLVNIAPTESSNLALGKTATASSAEAAAYGASEHGRHF</sequence>
<dbReference type="Gene3D" id="2.80.10.50">
    <property type="match status" value="1"/>
</dbReference>
<evidence type="ECO:0000313" key="3">
    <source>
        <dbReference type="Proteomes" id="UP000673394"/>
    </source>
</evidence>
<evidence type="ECO:0000259" key="1">
    <source>
        <dbReference type="Pfam" id="PF14200"/>
    </source>
</evidence>
<dbReference type="Proteomes" id="UP000673394">
    <property type="component" value="Unassembled WGS sequence"/>
</dbReference>
<name>A0ABS5C9W7_9BACL</name>
<organism evidence="2 3">
    <name type="scientific">Paenibacillus lignilyticus</name>
    <dbReference type="NCBI Taxonomy" id="1172615"/>
    <lineage>
        <taxon>Bacteria</taxon>
        <taxon>Bacillati</taxon>
        <taxon>Bacillota</taxon>
        <taxon>Bacilli</taxon>
        <taxon>Bacillales</taxon>
        <taxon>Paenibacillaceae</taxon>
        <taxon>Paenibacillus</taxon>
    </lineage>
</organism>
<evidence type="ECO:0000313" key="2">
    <source>
        <dbReference type="EMBL" id="MBP3962785.1"/>
    </source>
</evidence>
<protein>
    <submittedName>
        <fullName evidence="2">RICIN domain-containing protein</fullName>
    </submittedName>
</protein>
<dbReference type="Pfam" id="PF14200">
    <property type="entry name" value="RicinB_lectin_2"/>
    <property type="match status" value="1"/>
</dbReference>
<dbReference type="InterPro" id="IPR035992">
    <property type="entry name" value="Ricin_B-like_lectins"/>
</dbReference>
<reference evidence="2 3" key="1">
    <citation type="submission" date="2021-04" db="EMBL/GenBank/DDBJ databases">
        <title>Paenibacillus sp. DLE-14 whole genome sequence.</title>
        <authorList>
            <person name="Ham Y.J."/>
        </authorList>
    </citation>
    <scope>NUCLEOTIDE SEQUENCE [LARGE SCALE GENOMIC DNA]</scope>
    <source>
        <strain evidence="2 3">DLE-14</strain>
    </source>
</reference>
<dbReference type="InterPro" id="IPR000772">
    <property type="entry name" value="Ricin_B_lectin"/>
</dbReference>
<keyword evidence="3" id="KW-1185">Reference proteome</keyword>